<feature type="signal peptide" evidence="10">
    <location>
        <begin position="1"/>
        <end position="23"/>
    </location>
</feature>
<evidence type="ECO:0000259" key="12">
    <source>
        <dbReference type="Pfam" id="PF07715"/>
    </source>
</evidence>
<dbReference type="Gene3D" id="2.40.170.20">
    <property type="entry name" value="TonB-dependent receptor, beta-barrel domain"/>
    <property type="match status" value="1"/>
</dbReference>
<keyword evidence="13" id="KW-0675">Receptor</keyword>
<keyword evidence="5 9" id="KW-0798">TonB box</keyword>
<reference evidence="13" key="1">
    <citation type="submission" date="2016-08" db="EMBL/GenBank/DDBJ databases">
        <authorList>
            <person name="Seilhamer J.J."/>
        </authorList>
    </citation>
    <scope>NUCLEOTIDE SEQUENCE</scope>
    <source>
        <strain evidence="13">86</strain>
    </source>
</reference>
<dbReference type="PANTHER" id="PTHR30069">
    <property type="entry name" value="TONB-DEPENDENT OUTER MEMBRANE RECEPTOR"/>
    <property type="match status" value="1"/>
</dbReference>
<dbReference type="PROSITE" id="PS52016">
    <property type="entry name" value="TONB_DEPENDENT_REC_3"/>
    <property type="match status" value="1"/>
</dbReference>
<dbReference type="InterPro" id="IPR012910">
    <property type="entry name" value="Plug_dom"/>
</dbReference>
<dbReference type="Pfam" id="PF00593">
    <property type="entry name" value="TonB_dep_Rec_b-barrel"/>
    <property type="match status" value="1"/>
</dbReference>
<evidence type="ECO:0000256" key="7">
    <source>
        <dbReference type="ARBA" id="ARBA00023237"/>
    </source>
</evidence>
<dbReference type="Pfam" id="PF07715">
    <property type="entry name" value="Plug"/>
    <property type="match status" value="1"/>
</dbReference>
<feature type="domain" description="TonB-dependent receptor plug" evidence="12">
    <location>
        <begin position="51"/>
        <end position="154"/>
    </location>
</feature>
<sequence>MFKERKVIPALLATWLIAAQAFAATGEEIGAAPAFVLEEMVVTATKTPVAVREVSADVAVITQEEIKAQNARTLRDIIGSAAGVGIMRANGRAALSIRGFDSRYSMILMDGRRIPAEPDANYELDRISLDNVERIEIVRGPVTSLYGADALGGVVNIITKASTQKAWHLDLDQGLWTDKGDRQGRYAFSYDSGRQNKLSVFLAGNYTDTAESLKSDGTTFLPFGKRRNISGRVDYFPRDGELISLSASYMEEKQEEYASMLSMVGTLATAVRDDNNRTYYGVSYKKTLTGGELFVNAYQTIWDKYNDTVNRSNGLYVNSVYGYYRISGIEARVSKTAGPDHRLTIGGEFRPELYRGTGIRTGRGTFTKTFHGKTYQGSEVKTDYSALYVQDEWDMAPKLSVTTAARYDGSDRFADKVSPKLGLTYRPEPGWRVKANTGKGYRVPSPNQLFLDLNVVRNGALVKLAGNSDLKPESSTFYDLAVERDWGQATGKLTFFSSKVRDMIDEAWVSAAHIEYQNIGRASLRGLEGEITCPLTDRLSWSGNYTYLDAGNDLTGTRLFNRARHKVSSRFSYRPAPDLSASIWVDAYRDYLFQQSSGSGVNKSFAVWNMNVTKKINENQTIAVGVENLFNHQDEELSLPGTFVHMNVRFTL</sequence>
<evidence type="ECO:0000256" key="4">
    <source>
        <dbReference type="ARBA" id="ARBA00022692"/>
    </source>
</evidence>
<keyword evidence="3 8" id="KW-1134">Transmembrane beta strand</keyword>
<comment type="similarity">
    <text evidence="8 9">Belongs to the TonB-dependent receptor family.</text>
</comment>
<evidence type="ECO:0000256" key="8">
    <source>
        <dbReference type="PROSITE-ProRule" id="PRU01360"/>
    </source>
</evidence>
<evidence type="ECO:0000256" key="6">
    <source>
        <dbReference type="ARBA" id="ARBA00023136"/>
    </source>
</evidence>
<keyword evidence="10" id="KW-0732">Signal</keyword>
<gene>
    <name evidence="13" type="ORF">KL86SPO_40045</name>
</gene>
<dbReference type="InterPro" id="IPR037066">
    <property type="entry name" value="Plug_dom_sf"/>
</dbReference>
<dbReference type="EMBL" id="FMJE01000004">
    <property type="protein sequence ID" value="SCM81561.1"/>
    <property type="molecule type" value="Genomic_DNA"/>
</dbReference>
<protein>
    <submittedName>
        <fullName evidence="13">TonB-dependent receptor</fullName>
    </submittedName>
</protein>
<dbReference type="GO" id="GO:0044718">
    <property type="term" value="P:siderophore transmembrane transport"/>
    <property type="evidence" value="ECO:0007669"/>
    <property type="project" value="TreeGrafter"/>
</dbReference>
<feature type="chain" id="PRO_5011109127" evidence="10">
    <location>
        <begin position="24"/>
        <end position="652"/>
    </location>
</feature>
<keyword evidence="6 8" id="KW-0472">Membrane</keyword>
<dbReference type="AlphaFoldDB" id="A0A212LVM2"/>
<dbReference type="Gene3D" id="2.170.130.10">
    <property type="entry name" value="TonB-dependent receptor, plug domain"/>
    <property type="match status" value="1"/>
</dbReference>
<dbReference type="InterPro" id="IPR039426">
    <property type="entry name" value="TonB-dep_rcpt-like"/>
</dbReference>
<dbReference type="InterPro" id="IPR000531">
    <property type="entry name" value="Beta-barrel_TonB"/>
</dbReference>
<keyword evidence="2 8" id="KW-0813">Transport</keyword>
<dbReference type="SUPFAM" id="SSF56935">
    <property type="entry name" value="Porins"/>
    <property type="match status" value="1"/>
</dbReference>
<dbReference type="RefSeq" id="WP_233138641.1">
    <property type="nucleotide sequence ID" value="NZ_LT608335.1"/>
</dbReference>
<evidence type="ECO:0000256" key="9">
    <source>
        <dbReference type="RuleBase" id="RU003357"/>
    </source>
</evidence>
<comment type="subcellular location">
    <subcellularLocation>
        <location evidence="1 8">Cell outer membrane</location>
        <topology evidence="1 8">Multi-pass membrane protein</topology>
    </subcellularLocation>
</comment>
<evidence type="ECO:0000256" key="1">
    <source>
        <dbReference type="ARBA" id="ARBA00004571"/>
    </source>
</evidence>
<evidence type="ECO:0000256" key="5">
    <source>
        <dbReference type="ARBA" id="ARBA00023077"/>
    </source>
</evidence>
<dbReference type="GO" id="GO:0009279">
    <property type="term" value="C:cell outer membrane"/>
    <property type="evidence" value="ECO:0007669"/>
    <property type="project" value="UniProtKB-SubCell"/>
</dbReference>
<evidence type="ECO:0000256" key="2">
    <source>
        <dbReference type="ARBA" id="ARBA00022448"/>
    </source>
</evidence>
<name>A0A212LVM2_9FIRM</name>
<feature type="domain" description="TonB-dependent receptor-like beta-barrel" evidence="11">
    <location>
        <begin position="272"/>
        <end position="629"/>
    </location>
</feature>
<evidence type="ECO:0000256" key="3">
    <source>
        <dbReference type="ARBA" id="ARBA00022452"/>
    </source>
</evidence>
<organism evidence="13">
    <name type="scientific">uncultured Sporomusa sp</name>
    <dbReference type="NCBI Taxonomy" id="307249"/>
    <lineage>
        <taxon>Bacteria</taxon>
        <taxon>Bacillati</taxon>
        <taxon>Bacillota</taxon>
        <taxon>Negativicutes</taxon>
        <taxon>Selenomonadales</taxon>
        <taxon>Sporomusaceae</taxon>
        <taxon>Sporomusa</taxon>
        <taxon>environmental samples</taxon>
    </lineage>
</organism>
<keyword evidence="7 8" id="KW-0998">Cell outer membrane</keyword>
<dbReference type="GO" id="GO:0015344">
    <property type="term" value="F:siderophore uptake transmembrane transporter activity"/>
    <property type="evidence" value="ECO:0007669"/>
    <property type="project" value="TreeGrafter"/>
</dbReference>
<dbReference type="CDD" id="cd01347">
    <property type="entry name" value="ligand_gated_channel"/>
    <property type="match status" value="1"/>
</dbReference>
<evidence type="ECO:0000256" key="10">
    <source>
        <dbReference type="SAM" id="SignalP"/>
    </source>
</evidence>
<keyword evidence="4 8" id="KW-0812">Transmembrane</keyword>
<accession>A0A212LVM2</accession>
<proteinExistence type="inferred from homology"/>
<dbReference type="PANTHER" id="PTHR30069:SF37">
    <property type="entry name" value="FERRIC VIBRIOBACTIN RECEPTOR VIUA"/>
    <property type="match status" value="1"/>
</dbReference>
<dbReference type="InterPro" id="IPR036942">
    <property type="entry name" value="Beta-barrel_TonB_sf"/>
</dbReference>
<evidence type="ECO:0000313" key="13">
    <source>
        <dbReference type="EMBL" id="SCM81561.1"/>
    </source>
</evidence>
<evidence type="ECO:0000259" key="11">
    <source>
        <dbReference type="Pfam" id="PF00593"/>
    </source>
</evidence>